<evidence type="ECO:0000313" key="4">
    <source>
        <dbReference type="EMBL" id="SFJ36373.1"/>
    </source>
</evidence>
<dbReference type="RefSeq" id="WP_090060361.1">
    <property type="nucleotide sequence ID" value="NZ_FORH01000003.1"/>
</dbReference>
<dbReference type="EMBL" id="FORH01000003">
    <property type="protein sequence ID" value="SFJ36373.1"/>
    <property type="molecule type" value="Genomic_DNA"/>
</dbReference>
<keyword evidence="5" id="KW-1185">Reference proteome</keyword>
<dbReference type="SUPFAM" id="SSF55103">
    <property type="entry name" value="FAD-linked oxidases, C-terminal domain"/>
    <property type="match status" value="1"/>
</dbReference>
<dbReference type="Pfam" id="PF01565">
    <property type="entry name" value="FAD_binding_4"/>
    <property type="match status" value="1"/>
</dbReference>
<organism evidence="4 5">
    <name type="scientific">Celeribacter neptunius</name>
    <dbReference type="NCBI Taxonomy" id="588602"/>
    <lineage>
        <taxon>Bacteria</taxon>
        <taxon>Pseudomonadati</taxon>
        <taxon>Pseudomonadota</taxon>
        <taxon>Alphaproteobacteria</taxon>
        <taxon>Rhodobacterales</taxon>
        <taxon>Roseobacteraceae</taxon>
        <taxon>Celeribacter</taxon>
    </lineage>
</organism>
<name>A0A1I3QQ85_9RHOB</name>
<dbReference type="InterPro" id="IPR036318">
    <property type="entry name" value="FAD-bd_PCMH-like_sf"/>
</dbReference>
<gene>
    <name evidence="4" type="ORF">SAMN04487991_1928</name>
</gene>
<reference evidence="5" key="1">
    <citation type="submission" date="2016-10" db="EMBL/GenBank/DDBJ databases">
        <authorList>
            <person name="Varghese N."/>
            <person name="Submissions S."/>
        </authorList>
    </citation>
    <scope>NUCLEOTIDE SEQUENCE [LARGE SCALE GENOMIC DNA]</scope>
    <source>
        <strain evidence="5">DSM 26471</strain>
    </source>
</reference>
<dbReference type="SUPFAM" id="SSF56176">
    <property type="entry name" value="FAD-binding/transporter-associated domain-like"/>
    <property type="match status" value="1"/>
</dbReference>
<dbReference type="InterPro" id="IPR016166">
    <property type="entry name" value="FAD-bd_PCMH"/>
</dbReference>
<protein>
    <submittedName>
        <fullName evidence="4">Glycolate oxidase FAD binding subunit</fullName>
    </submittedName>
</protein>
<evidence type="ECO:0000313" key="5">
    <source>
        <dbReference type="Proteomes" id="UP000199630"/>
    </source>
</evidence>
<dbReference type="PANTHER" id="PTHR11748">
    <property type="entry name" value="D-LACTATE DEHYDROGENASE"/>
    <property type="match status" value="1"/>
</dbReference>
<evidence type="ECO:0000256" key="1">
    <source>
        <dbReference type="ARBA" id="ARBA00022630"/>
    </source>
</evidence>
<keyword evidence="1" id="KW-0285">Flavoprotein</keyword>
<evidence type="ECO:0000256" key="2">
    <source>
        <dbReference type="ARBA" id="ARBA00022827"/>
    </source>
</evidence>
<dbReference type="Gene3D" id="3.30.465.10">
    <property type="match status" value="1"/>
</dbReference>
<dbReference type="OrthoDB" id="9811557at2"/>
<dbReference type="InterPro" id="IPR016164">
    <property type="entry name" value="FAD-linked_Oxase-like_C"/>
</dbReference>
<dbReference type="InterPro" id="IPR006094">
    <property type="entry name" value="Oxid_FAD_bind_N"/>
</dbReference>
<accession>A0A1I3QQ85</accession>
<proteinExistence type="predicted"/>
<evidence type="ECO:0000259" key="3">
    <source>
        <dbReference type="PROSITE" id="PS51387"/>
    </source>
</evidence>
<dbReference type="GO" id="GO:0003824">
    <property type="term" value="F:catalytic activity"/>
    <property type="evidence" value="ECO:0007669"/>
    <property type="project" value="InterPro"/>
</dbReference>
<keyword evidence="2" id="KW-0274">FAD</keyword>
<dbReference type="GO" id="GO:0071949">
    <property type="term" value="F:FAD binding"/>
    <property type="evidence" value="ECO:0007669"/>
    <property type="project" value="InterPro"/>
</dbReference>
<dbReference type="STRING" id="588602.SAMN04487991_1928"/>
<dbReference type="Proteomes" id="UP000199630">
    <property type="component" value="Unassembled WGS sequence"/>
</dbReference>
<dbReference type="InterPro" id="IPR016169">
    <property type="entry name" value="FAD-bd_PCMH_sub2"/>
</dbReference>
<sequence>MSILAARNAGYFEERDRLADQIRAGGPFLCCGQGTSRIGLADGVALSAPGEAWDYDPSALTLTVAAGVPLETVEAVLASENQRLAFEPPDMRGLLGRAGAPSIGGVLAGNLSGPRRVGVGACRDFCLGVEFIDGRGQVVKNGGRVMKNVTGLDLVKLMAGSHGTLGLITEVSLKVAPIPEMSATLMIEGLGEAEAVQALSTALGTPFDVTGAAHLREDGAGGASRTLIRLEGFENSLRYRMGALQEALKRFGDSDILWDATANAGIWQAIRDVSRFHAAGGDVWRVSVKPSEAAALVQALDPLDVIYDWGGNRLWLLTEAGSDLRAKMAATGTKAHATLIRASDATKRRLGVFHSDNPVTARLAAGLRQKFDPDQKFNRGMMG</sequence>
<dbReference type="PANTHER" id="PTHR11748:SF103">
    <property type="entry name" value="GLYCOLATE OXIDASE SUBUNIT GLCE"/>
    <property type="match status" value="1"/>
</dbReference>
<feature type="domain" description="FAD-binding PCMH-type" evidence="3">
    <location>
        <begin position="1"/>
        <end position="178"/>
    </location>
</feature>
<dbReference type="AlphaFoldDB" id="A0A1I3QQ85"/>
<dbReference type="PROSITE" id="PS51387">
    <property type="entry name" value="FAD_PCMH"/>
    <property type="match status" value="1"/>
</dbReference>